<reference evidence="2" key="1">
    <citation type="submission" date="2021-02" db="EMBL/GenBank/DDBJ databases">
        <title>Phycicoccus sp. MQZ13P-5T, whole genome shotgun sequence.</title>
        <authorList>
            <person name="Tuo L."/>
        </authorList>
    </citation>
    <scope>NUCLEOTIDE SEQUENCE</scope>
    <source>
        <strain evidence="2">MQZ13P-5</strain>
    </source>
</reference>
<evidence type="ECO:0000313" key="2">
    <source>
        <dbReference type="EMBL" id="MBM6401667.1"/>
    </source>
</evidence>
<feature type="compositionally biased region" description="Basic and acidic residues" evidence="1">
    <location>
        <begin position="204"/>
        <end position="214"/>
    </location>
</feature>
<gene>
    <name evidence="2" type="ORF">JQN70_14820</name>
</gene>
<keyword evidence="3" id="KW-1185">Reference proteome</keyword>
<feature type="region of interest" description="Disordered" evidence="1">
    <location>
        <begin position="189"/>
        <end position="220"/>
    </location>
</feature>
<name>A0ABS2CP52_9MICO</name>
<feature type="compositionally biased region" description="Polar residues" evidence="1">
    <location>
        <begin position="190"/>
        <end position="200"/>
    </location>
</feature>
<feature type="region of interest" description="Disordered" evidence="1">
    <location>
        <begin position="261"/>
        <end position="281"/>
    </location>
</feature>
<sequence>MSTISPQDLADMVADSQSADPDAEDATSGERERSTIKFPYSDLKDAVTVVETLKENFSTTCSSDQLAAALAVSPTSSGFRTKVATAAAFGLVNNKRGTITLTDLGHAVADAHTREAAVVEAFLRVELFSALYEKFQGRALPGDAGLEAELLNLGVAQKQVGRARQILQRSAQTAGFFWAGRDRLVKPSTKAGTLSEQENPPKTALDEVRGPRVEEESDTLADDPVLKGLWLKLPKSGSFPKSERDRWLNALKVNLDLVYGPGDEAQGAARQEATCPASQSA</sequence>
<protein>
    <submittedName>
        <fullName evidence="2">Uncharacterized protein</fullName>
    </submittedName>
</protein>
<dbReference type="Proteomes" id="UP001430172">
    <property type="component" value="Unassembled WGS sequence"/>
</dbReference>
<comment type="caution">
    <text evidence="2">The sequence shown here is derived from an EMBL/GenBank/DDBJ whole genome shotgun (WGS) entry which is preliminary data.</text>
</comment>
<dbReference type="EMBL" id="JAFDVD010000016">
    <property type="protein sequence ID" value="MBM6401667.1"/>
    <property type="molecule type" value="Genomic_DNA"/>
</dbReference>
<evidence type="ECO:0000256" key="1">
    <source>
        <dbReference type="SAM" id="MobiDB-lite"/>
    </source>
</evidence>
<proteinExistence type="predicted"/>
<organism evidence="2 3">
    <name type="scientific">Phycicoccus sonneratiae</name>
    <dbReference type="NCBI Taxonomy" id="2807628"/>
    <lineage>
        <taxon>Bacteria</taxon>
        <taxon>Bacillati</taxon>
        <taxon>Actinomycetota</taxon>
        <taxon>Actinomycetes</taxon>
        <taxon>Micrococcales</taxon>
        <taxon>Intrasporangiaceae</taxon>
        <taxon>Phycicoccus</taxon>
    </lineage>
</organism>
<accession>A0ABS2CP52</accession>
<dbReference type="RefSeq" id="WP_204132132.1">
    <property type="nucleotide sequence ID" value="NZ_JAFDVD010000016.1"/>
</dbReference>
<evidence type="ECO:0000313" key="3">
    <source>
        <dbReference type="Proteomes" id="UP001430172"/>
    </source>
</evidence>
<feature type="region of interest" description="Disordered" evidence="1">
    <location>
        <begin position="1"/>
        <end position="33"/>
    </location>
</feature>